<evidence type="ECO:0000313" key="7">
    <source>
        <dbReference type="EMBL" id="MCH5599640.1"/>
    </source>
</evidence>
<evidence type="ECO:0000313" key="8">
    <source>
        <dbReference type="Proteomes" id="UP001202248"/>
    </source>
</evidence>
<evidence type="ECO:0000259" key="6">
    <source>
        <dbReference type="Pfam" id="PF07980"/>
    </source>
</evidence>
<keyword evidence="8" id="KW-1185">Reference proteome</keyword>
<dbReference type="InterPro" id="IPR012944">
    <property type="entry name" value="SusD_RagB_dom"/>
</dbReference>
<evidence type="ECO:0000256" key="2">
    <source>
        <dbReference type="ARBA" id="ARBA00006275"/>
    </source>
</evidence>
<accession>A0ABS9SMN0</accession>
<keyword evidence="4" id="KW-0472">Membrane</keyword>
<gene>
    <name evidence="7" type="ORF">MKP09_17860</name>
</gene>
<keyword evidence="3" id="KW-0732">Signal</keyword>
<dbReference type="EMBL" id="JAKWBL010000004">
    <property type="protein sequence ID" value="MCH5599640.1"/>
    <property type="molecule type" value="Genomic_DNA"/>
</dbReference>
<dbReference type="SUPFAM" id="SSF48452">
    <property type="entry name" value="TPR-like"/>
    <property type="match status" value="1"/>
</dbReference>
<name>A0ABS9SMN0_9BACT</name>
<sequence length="302" mass="33670">MDYGDNNIDPNFESLFDGTNEGSNELIFSSRFLKNLAPNGFTQHCLPRVLGGYHLHNPLGSLVESFEFADGTPFSYVDTRYNAQDVGANRDPRLKYTVLYNGNTFKGVVYNNNPDDNTAQDRLTAGALQATRSGYCIKKFNTGYTGDVANTDTDIPVIRYAEVLLSYLEAKLENGEAINQALLDATINKVRSRASVNMPPVTAIDPATLRLILRRERRNELALEGIRYWDILRWGIGGQVLNGKFYGASYPGSQAVATRNGAANADPLNRSRWYVTSKAFRVGTDEKWPIPQTEQDINPNLR</sequence>
<evidence type="ECO:0000256" key="3">
    <source>
        <dbReference type="ARBA" id="ARBA00022729"/>
    </source>
</evidence>
<dbReference type="Gene3D" id="1.25.40.390">
    <property type="match status" value="1"/>
</dbReference>
<evidence type="ECO:0000256" key="4">
    <source>
        <dbReference type="ARBA" id="ARBA00023136"/>
    </source>
</evidence>
<comment type="subcellular location">
    <subcellularLocation>
        <location evidence="1">Cell outer membrane</location>
    </subcellularLocation>
</comment>
<protein>
    <submittedName>
        <fullName evidence="7">RagB/SusD family nutrient uptake outer membrane protein</fullName>
    </submittedName>
</protein>
<organism evidence="7 8">
    <name type="scientific">Niabella ginsengisoli</name>
    <dbReference type="NCBI Taxonomy" id="522298"/>
    <lineage>
        <taxon>Bacteria</taxon>
        <taxon>Pseudomonadati</taxon>
        <taxon>Bacteroidota</taxon>
        <taxon>Chitinophagia</taxon>
        <taxon>Chitinophagales</taxon>
        <taxon>Chitinophagaceae</taxon>
        <taxon>Niabella</taxon>
    </lineage>
</organism>
<evidence type="ECO:0000256" key="1">
    <source>
        <dbReference type="ARBA" id="ARBA00004442"/>
    </source>
</evidence>
<keyword evidence="5" id="KW-0998">Cell outer membrane</keyword>
<dbReference type="InterPro" id="IPR011990">
    <property type="entry name" value="TPR-like_helical_dom_sf"/>
</dbReference>
<proteinExistence type="inferred from homology"/>
<dbReference type="Pfam" id="PF07980">
    <property type="entry name" value="SusD_RagB"/>
    <property type="match status" value="1"/>
</dbReference>
<comment type="caution">
    <text evidence="7">The sequence shown here is derived from an EMBL/GenBank/DDBJ whole genome shotgun (WGS) entry which is preliminary data.</text>
</comment>
<reference evidence="7 8" key="1">
    <citation type="submission" date="2022-02" db="EMBL/GenBank/DDBJ databases">
        <authorList>
            <person name="Min J."/>
        </authorList>
    </citation>
    <scope>NUCLEOTIDE SEQUENCE [LARGE SCALE GENOMIC DNA]</scope>
    <source>
        <strain evidence="7 8">GR10-1</strain>
    </source>
</reference>
<evidence type="ECO:0000256" key="5">
    <source>
        <dbReference type="ARBA" id="ARBA00023237"/>
    </source>
</evidence>
<feature type="domain" description="RagB/SusD" evidence="6">
    <location>
        <begin position="48"/>
        <end position="301"/>
    </location>
</feature>
<dbReference type="Proteomes" id="UP001202248">
    <property type="component" value="Unassembled WGS sequence"/>
</dbReference>
<comment type="similarity">
    <text evidence="2">Belongs to the SusD family.</text>
</comment>
<dbReference type="RefSeq" id="WP_240831680.1">
    <property type="nucleotide sequence ID" value="NZ_JAKWBL010000004.1"/>
</dbReference>